<accession>A0A1B1YWE5</accession>
<name>A0A1B1YWE5_9GAMM</name>
<dbReference type="GO" id="GO:0004340">
    <property type="term" value="F:glucokinase activity"/>
    <property type="evidence" value="ECO:0007669"/>
    <property type="project" value="InterPro"/>
</dbReference>
<evidence type="ECO:0000256" key="1">
    <source>
        <dbReference type="ARBA" id="ARBA00022679"/>
    </source>
</evidence>
<dbReference type="STRING" id="1810504.PG2T_13150"/>
<dbReference type="PANTHER" id="PTHR47363:SF1">
    <property type="entry name" value="GLUCOKINASE"/>
    <property type="match status" value="1"/>
</dbReference>
<evidence type="ECO:0000313" key="4">
    <source>
        <dbReference type="EMBL" id="ANX05028.1"/>
    </source>
</evidence>
<evidence type="ECO:0000256" key="2">
    <source>
        <dbReference type="ARBA" id="ARBA00022777"/>
    </source>
</evidence>
<sequence length="258" mass="26397">MAGPVQPAPGGGTQTRITNLPWLLDSTQLALALGIGQVTLINDLAAVGHGIGMLSATDVLTVQAGQPQTDALRAVMGIGTGLGMALVLPGRSGAQVFPSEGGHVDFAPLDEQQVRLREFARQQLGIDRVSFERLAAGPGLALIHAFLGGAALDTPTIAAAAAAGDAIARETLQLFARLCGAVAGNLALTCLPFGGLYLTGGVVQKNQPLFSSPAFVDAFHAKGRMAGLLRRMPLHVIGEPRVGLLGAAAHAAPRGDRE</sequence>
<dbReference type="Proteomes" id="UP000092952">
    <property type="component" value="Chromosome"/>
</dbReference>
<proteinExistence type="inferred from homology"/>
<gene>
    <name evidence="4" type="ORF">PG2T_13150</name>
</gene>
<keyword evidence="5" id="KW-1185">Reference proteome</keyword>
<dbReference type="InterPro" id="IPR043129">
    <property type="entry name" value="ATPase_NBD"/>
</dbReference>
<dbReference type="GO" id="GO:0005524">
    <property type="term" value="F:ATP binding"/>
    <property type="evidence" value="ECO:0007669"/>
    <property type="project" value="InterPro"/>
</dbReference>
<comment type="similarity">
    <text evidence="3">Belongs to the bacterial glucokinase family.</text>
</comment>
<keyword evidence="2" id="KW-0418">Kinase</keyword>
<dbReference type="KEGG" id="gbi:PG2T_13150"/>
<dbReference type="GO" id="GO:0006096">
    <property type="term" value="P:glycolytic process"/>
    <property type="evidence" value="ECO:0007669"/>
    <property type="project" value="InterPro"/>
</dbReference>
<dbReference type="InterPro" id="IPR003836">
    <property type="entry name" value="Glucokinase"/>
</dbReference>
<dbReference type="Gene3D" id="3.40.367.20">
    <property type="match status" value="1"/>
</dbReference>
<evidence type="ECO:0000256" key="3">
    <source>
        <dbReference type="RuleBase" id="RU004046"/>
    </source>
</evidence>
<protein>
    <recommendedName>
        <fullName evidence="6">Glucokinase</fullName>
    </recommendedName>
</protein>
<dbReference type="OrthoDB" id="9800595at2"/>
<reference evidence="5" key="1">
    <citation type="submission" date="2016-03" db="EMBL/GenBank/DDBJ databases">
        <title>Complete genome sequence of Solimmundus cernigliae, representing a novel lineage of polycyclic aromatic hydrocarbon degraders within the Gammaproteobacteria.</title>
        <authorList>
            <person name="Singleton D.R."/>
            <person name="Dickey A.N."/>
            <person name="Scholl E.H."/>
            <person name="Wright F.A."/>
            <person name="Aitken M.D."/>
        </authorList>
    </citation>
    <scope>NUCLEOTIDE SEQUENCE [LARGE SCALE GENOMIC DNA]</scope>
    <source>
        <strain evidence="5">TR3.2</strain>
    </source>
</reference>
<evidence type="ECO:0000313" key="5">
    <source>
        <dbReference type="Proteomes" id="UP000092952"/>
    </source>
</evidence>
<dbReference type="CDD" id="cd24008">
    <property type="entry name" value="ASKHA_NBD_GLK"/>
    <property type="match status" value="1"/>
</dbReference>
<keyword evidence="1" id="KW-0808">Transferase</keyword>
<dbReference type="EMBL" id="CP014671">
    <property type="protein sequence ID" value="ANX05028.1"/>
    <property type="molecule type" value="Genomic_DNA"/>
</dbReference>
<dbReference type="GO" id="GO:0005536">
    <property type="term" value="F:D-glucose binding"/>
    <property type="evidence" value="ECO:0007669"/>
    <property type="project" value="InterPro"/>
</dbReference>
<dbReference type="SUPFAM" id="SSF53067">
    <property type="entry name" value="Actin-like ATPase domain"/>
    <property type="match status" value="1"/>
</dbReference>
<dbReference type="Pfam" id="PF02685">
    <property type="entry name" value="Glucokinase"/>
    <property type="match status" value="1"/>
</dbReference>
<organism evidence="4 5">
    <name type="scientific">Immundisolibacter cernigliae</name>
    <dbReference type="NCBI Taxonomy" id="1810504"/>
    <lineage>
        <taxon>Bacteria</taxon>
        <taxon>Pseudomonadati</taxon>
        <taxon>Pseudomonadota</taxon>
        <taxon>Gammaproteobacteria</taxon>
        <taxon>Immundisolibacterales</taxon>
        <taxon>Immundisolibacteraceae</taxon>
        <taxon>Immundisolibacter</taxon>
    </lineage>
</organism>
<dbReference type="AlphaFoldDB" id="A0A1B1YWE5"/>
<dbReference type="InParanoid" id="A0A1B1YWE5"/>
<dbReference type="Gene3D" id="3.30.420.40">
    <property type="match status" value="1"/>
</dbReference>
<dbReference type="PANTHER" id="PTHR47363">
    <property type="entry name" value="GLUCOKINASE"/>
    <property type="match status" value="1"/>
</dbReference>
<dbReference type="FunCoup" id="A0A1B1YWE5">
    <property type="interactions" value="196"/>
</dbReference>
<evidence type="ECO:0008006" key="6">
    <source>
        <dbReference type="Google" id="ProtNLM"/>
    </source>
</evidence>